<evidence type="ECO:0000313" key="2">
    <source>
        <dbReference type="Proteomes" id="UP000549457"/>
    </source>
</evidence>
<gene>
    <name evidence="1" type="ORF">HNP73_001292</name>
</gene>
<proteinExistence type="predicted"/>
<name>A0A840SQ17_9RHOB</name>
<accession>A0A840SQ17</accession>
<reference evidence="1 2" key="1">
    <citation type="submission" date="2020-08" db="EMBL/GenBank/DDBJ databases">
        <title>Genomic Encyclopedia of Type Strains, Phase IV (KMG-IV): sequencing the most valuable type-strain genomes for metagenomic binning, comparative biology and taxonomic classification.</title>
        <authorList>
            <person name="Goeker M."/>
        </authorList>
    </citation>
    <scope>NUCLEOTIDE SEQUENCE [LARGE SCALE GENOMIC DNA]</scope>
    <source>
        <strain evidence="1 2">DSM 101730</strain>
    </source>
</reference>
<protein>
    <submittedName>
        <fullName evidence="1">Uncharacterized protein</fullName>
    </submittedName>
</protein>
<organism evidence="1 2">
    <name type="scientific">Amaricoccus macauensis</name>
    <dbReference type="NCBI Taxonomy" id="57001"/>
    <lineage>
        <taxon>Bacteria</taxon>
        <taxon>Pseudomonadati</taxon>
        <taxon>Pseudomonadota</taxon>
        <taxon>Alphaproteobacteria</taxon>
        <taxon>Rhodobacterales</taxon>
        <taxon>Paracoccaceae</taxon>
        <taxon>Amaricoccus</taxon>
    </lineage>
</organism>
<dbReference type="RefSeq" id="WP_184147747.1">
    <property type="nucleotide sequence ID" value="NZ_JACHFM010000001.1"/>
</dbReference>
<keyword evidence="2" id="KW-1185">Reference proteome</keyword>
<dbReference type="EMBL" id="JACHFM010000001">
    <property type="protein sequence ID" value="MBB5221371.1"/>
    <property type="molecule type" value="Genomic_DNA"/>
</dbReference>
<sequence length="94" mass="11024">MRSSITMLHDRFTRHTRAEIESARIGIARARLDRAERAVTLRRSEYATTSCDACTREAMLQVLKLAERAVYNRRLELELLLRTRRGRTPPQNRL</sequence>
<evidence type="ECO:0000313" key="1">
    <source>
        <dbReference type="EMBL" id="MBB5221371.1"/>
    </source>
</evidence>
<comment type="caution">
    <text evidence="1">The sequence shown here is derived from an EMBL/GenBank/DDBJ whole genome shotgun (WGS) entry which is preliminary data.</text>
</comment>
<dbReference type="Proteomes" id="UP000549457">
    <property type="component" value="Unassembled WGS sequence"/>
</dbReference>
<dbReference type="AlphaFoldDB" id="A0A840SQ17"/>